<comment type="caution">
    <text evidence="9">The sequence shown here is derived from an EMBL/GenBank/DDBJ whole genome shotgun (WGS) entry which is preliminary data.</text>
</comment>
<gene>
    <name evidence="9" type="ORF">SCP_0204680</name>
</gene>
<evidence type="ECO:0000259" key="8">
    <source>
        <dbReference type="Pfam" id="PF01694"/>
    </source>
</evidence>
<keyword evidence="3 7" id="KW-0812">Transmembrane</keyword>
<evidence type="ECO:0000256" key="3">
    <source>
        <dbReference type="ARBA" id="ARBA00022692"/>
    </source>
</evidence>
<dbReference type="STRING" id="139825.A0A401GAS1"/>
<dbReference type="GeneID" id="38776187"/>
<dbReference type="RefSeq" id="XP_027610183.1">
    <property type="nucleotide sequence ID" value="XM_027754382.1"/>
</dbReference>
<dbReference type="GO" id="GO:0006465">
    <property type="term" value="P:signal peptide processing"/>
    <property type="evidence" value="ECO:0007669"/>
    <property type="project" value="TreeGrafter"/>
</dbReference>
<feature type="transmembrane region" description="Helical" evidence="7">
    <location>
        <begin position="110"/>
        <end position="128"/>
    </location>
</feature>
<sequence>MVFVAWHLAVAKYRTTGDPSTFAFMIQNFTVSMTNIRAGRIWTLLTCCFSHKDTAHLLFNGLTYSFMAPDVMALLGNTRFLSLYLGGGLVSSALSVWWNHSVKKRDEPYGSHGASGAIYGIISFFACLAPTAKFYVFAVVPIPAWAFVTGIFLWDGFSAVYEKRSGVDTAGHIGGILAGIAYYLRLRYRLF</sequence>
<evidence type="ECO:0000256" key="6">
    <source>
        <dbReference type="ARBA" id="ARBA00023136"/>
    </source>
</evidence>
<evidence type="ECO:0000256" key="1">
    <source>
        <dbReference type="ARBA" id="ARBA00004141"/>
    </source>
</evidence>
<feature type="transmembrane region" description="Helical" evidence="7">
    <location>
        <begin position="80"/>
        <end position="98"/>
    </location>
</feature>
<dbReference type="Proteomes" id="UP000287166">
    <property type="component" value="Unassembled WGS sequence"/>
</dbReference>
<evidence type="ECO:0000256" key="2">
    <source>
        <dbReference type="ARBA" id="ARBA00009045"/>
    </source>
</evidence>
<dbReference type="EMBL" id="BFAD01000002">
    <property type="protein sequence ID" value="GBE79270.1"/>
    <property type="molecule type" value="Genomic_DNA"/>
</dbReference>
<keyword evidence="6 7" id="KW-0472">Membrane</keyword>
<dbReference type="OrthoDB" id="418595at2759"/>
<feature type="transmembrane region" description="Helical" evidence="7">
    <location>
        <begin position="135"/>
        <end position="154"/>
    </location>
</feature>
<comment type="similarity">
    <text evidence="2">Belongs to the peptidase S54 family.</text>
</comment>
<dbReference type="SUPFAM" id="SSF144091">
    <property type="entry name" value="Rhomboid-like"/>
    <property type="match status" value="1"/>
</dbReference>
<dbReference type="PANTHER" id="PTHR43731:SF14">
    <property type="entry name" value="PRESENILIN-ASSOCIATED RHOMBOID-LIKE PROTEIN, MITOCHONDRIAL"/>
    <property type="match status" value="1"/>
</dbReference>
<reference evidence="9 10" key="1">
    <citation type="journal article" date="2018" name="Sci. Rep.">
        <title>Genome sequence of the cauliflower mushroom Sparassis crispa (Hanabiratake) and its association with beneficial usage.</title>
        <authorList>
            <person name="Kiyama R."/>
            <person name="Furutani Y."/>
            <person name="Kawaguchi K."/>
            <person name="Nakanishi T."/>
        </authorList>
    </citation>
    <scope>NUCLEOTIDE SEQUENCE [LARGE SCALE GENOMIC DNA]</scope>
</reference>
<dbReference type="InterPro" id="IPR035952">
    <property type="entry name" value="Rhomboid-like_sf"/>
</dbReference>
<evidence type="ECO:0000313" key="10">
    <source>
        <dbReference type="Proteomes" id="UP000287166"/>
    </source>
</evidence>
<name>A0A401GAS1_9APHY</name>
<keyword evidence="10" id="KW-1185">Reference proteome</keyword>
<dbReference type="GO" id="GO:0016020">
    <property type="term" value="C:membrane"/>
    <property type="evidence" value="ECO:0007669"/>
    <property type="project" value="UniProtKB-SubCell"/>
</dbReference>
<evidence type="ECO:0000256" key="7">
    <source>
        <dbReference type="SAM" id="Phobius"/>
    </source>
</evidence>
<feature type="transmembrane region" description="Helical" evidence="7">
    <location>
        <begin position="166"/>
        <end position="184"/>
    </location>
</feature>
<comment type="subcellular location">
    <subcellularLocation>
        <location evidence="1">Membrane</location>
        <topology evidence="1">Multi-pass membrane protein</topology>
    </subcellularLocation>
</comment>
<evidence type="ECO:0000256" key="4">
    <source>
        <dbReference type="ARBA" id="ARBA00022801"/>
    </source>
</evidence>
<keyword evidence="4" id="KW-0378">Hydrolase</keyword>
<protein>
    <recommendedName>
        <fullName evidence="8">Peptidase S54 rhomboid domain-containing protein</fullName>
    </recommendedName>
</protein>
<evidence type="ECO:0000313" key="9">
    <source>
        <dbReference type="EMBL" id="GBE79270.1"/>
    </source>
</evidence>
<organism evidence="9 10">
    <name type="scientific">Sparassis crispa</name>
    <dbReference type="NCBI Taxonomy" id="139825"/>
    <lineage>
        <taxon>Eukaryota</taxon>
        <taxon>Fungi</taxon>
        <taxon>Dikarya</taxon>
        <taxon>Basidiomycota</taxon>
        <taxon>Agaricomycotina</taxon>
        <taxon>Agaricomycetes</taxon>
        <taxon>Polyporales</taxon>
        <taxon>Sparassidaceae</taxon>
        <taxon>Sparassis</taxon>
    </lineage>
</organism>
<dbReference type="InParanoid" id="A0A401GAS1"/>
<dbReference type="Pfam" id="PF01694">
    <property type="entry name" value="Rhomboid"/>
    <property type="match status" value="1"/>
</dbReference>
<dbReference type="GO" id="GO:0004252">
    <property type="term" value="F:serine-type endopeptidase activity"/>
    <property type="evidence" value="ECO:0007669"/>
    <property type="project" value="InterPro"/>
</dbReference>
<keyword evidence="5 7" id="KW-1133">Transmembrane helix</keyword>
<evidence type="ECO:0000256" key="5">
    <source>
        <dbReference type="ARBA" id="ARBA00022989"/>
    </source>
</evidence>
<dbReference type="InterPro" id="IPR022764">
    <property type="entry name" value="Peptidase_S54_rhomboid_dom"/>
</dbReference>
<dbReference type="PANTHER" id="PTHR43731">
    <property type="entry name" value="RHOMBOID PROTEASE"/>
    <property type="match status" value="1"/>
</dbReference>
<dbReference type="Gene3D" id="1.20.1540.10">
    <property type="entry name" value="Rhomboid-like"/>
    <property type="match status" value="1"/>
</dbReference>
<feature type="domain" description="Peptidase S54 rhomboid" evidence="8">
    <location>
        <begin position="39"/>
        <end position="186"/>
    </location>
</feature>
<accession>A0A401GAS1</accession>
<dbReference type="InterPro" id="IPR050925">
    <property type="entry name" value="Rhomboid_protease_S54"/>
</dbReference>
<proteinExistence type="inferred from homology"/>
<dbReference type="AlphaFoldDB" id="A0A401GAS1"/>